<dbReference type="EMBL" id="NRRY01000044">
    <property type="protein sequence ID" value="MBK1620648.1"/>
    <property type="molecule type" value="Genomic_DNA"/>
</dbReference>
<proteinExistence type="predicted"/>
<name>A0A9X0WBS2_9GAMM</name>
<protein>
    <submittedName>
        <fullName evidence="3">Uncharacterized protein</fullName>
    </submittedName>
</protein>
<evidence type="ECO:0000256" key="1">
    <source>
        <dbReference type="SAM" id="MobiDB-lite"/>
    </source>
</evidence>
<feature type="chain" id="PRO_5040790923" evidence="2">
    <location>
        <begin position="22"/>
        <end position="277"/>
    </location>
</feature>
<feature type="compositionally biased region" description="Acidic residues" evidence="1">
    <location>
        <begin position="227"/>
        <end position="242"/>
    </location>
</feature>
<feature type="region of interest" description="Disordered" evidence="1">
    <location>
        <begin position="227"/>
        <end position="277"/>
    </location>
</feature>
<evidence type="ECO:0000313" key="3">
    <source>
        <dbReference type="EMBL" id="MBK1620648.1"/>
    </source>
</evidence>
<accession>A0A9X0WBS2</accession>
<evidence type="ECO:0000313" key="4">
    <source>
        <dbReference type="Proteomes" id="UP001138768"/>
    </source>
</evidence>
<dbReference type="Proteomes" id="UP001138768">
    <property type="component" value="Unassembled WGS sequence"/>
</dbReference>
<sequence>MKNPRIAVPLLSTLMSFGAYTSAQVQPMLETESPSAASVSTQAEAAGTEQALVGLITPEILSQAIADGNLEEVLAEALGENPGPEQINALQGALDGLAVNVPADAAVAARAVVARALALAIDNPQAAVDLSQAASRVLTYPGVAEADPAGVGQALADVVGVVTLAKRSAESQGLTLTGTEVAEQAVQFAQTNDAVSAAVPDFNERVAEAEELANIQADLADVIPAAGDDEADDAAGDEDGVGDDTGLGEAADQVSTLAITGDQGGGGSSIISTAAPR</sequence>
<evidence type="ECO:0000256" key="2">
    <source>
        <dbReference type="SAM" id="SignalP"/>
    </source>
</evidence>
<organism evidence="3 4">
    <name type="scientific">Lamprobacter modestohalophilus</name>
    <dbReference type="NCBI Taxonomy" id="1064514"/>
    <lineage>
        <taxon>Bacteria</taxon>
        <taxon>Pseudomonadati</taxon>
        <taxon>Pseudomonadota</taxon>
        <taxon>Gammaproteobacteria</taxon>
        <taxon>Chromatiales</taxon>
        <taxon>Chromatiaceae</taxon>
        <taxon>Lamprobacter</taxon>
    </lineage>
</organism>
<keyword evidence="4" id="KW-1185">Reference proteome</keyword>
<dbReference type="AlphaFoldDB" id="A0A9X0WBS2"/>
<comment type="caution">
    <text evidence="3">The sequence shown here is derived from an EMBL/GenBank/DDBJ whole genome shotgun (WGS) entry which is preliminary data.</text>
</comment>
<feature type="signal peptide" evidence="2">
    <location>
        <begin position="1"/>
        <end position="21"/>
    </location>
</feature>
<gene>
    <name evidence="3" type="ORF">CKO42_19885</name>
</gene>
<keyword evidence="2" id="KW-0732">Signal</keyword>
<reference evidence="3 4" key="1">
    <citation type="journal article" date="2020" name="Microorganisms">
        <title>Osmotic Adaptation and Compatible Solute Biosynthesis of Phototrophic Bacteria as Revealed from Genome Analyses.</title>
        <authorList>
            <person name="Imhoff J.F."/>
            <person name="Rahn T."/>
            <person name="Kunzel S."/>
            <person name="Keller A."/>
            <person name="Neulinger S.C."/>
        </authorList>
    </citation>
    <scope>NUCLEOTIDE SEQUENCE [LARGE SCALE GENOMIC DNA]</scope>
    <source>
        <strain evidence="3 4">DSM 25653</strain>
    </source>
</reference>